<dbReference type="AlphaFoldDB" id="A0A0A9D8V4"/>
<name>A0A0A9D8V4_ARUDO</name>
<accession>A0A0A9D8V4</accession>
<dbReference type="EMBL" id="GBRH01213644">
    <property type="protein sequence ID" value="JAD84251.1"/>
    <property type="molecule type" value="Transcribed_RNA"/>
</dbReference>
<organism evidence="1">
    <name type="scientific">Arundo donax</name>
    <name type="common">Giant reed</name>
    <name type="synonym">Donax arundinaceus</name>
    <dbReference type="NCBI Taxonomy" id="35708"/>
    <lineage>
        <taxon>Eukaryota</taxon>
        <taxon>Viridiplantae</taxon>
        <taxon>Streptophyta</taxon>
        <taxon>Embryophyta</taxon>
        <taxon>Tracheophyta</taxon>
        <taxon>Spermatophyta</taxon>
        <taxon>Magnoliopsida</taxon>
        <taxon>Liliopsida</taxon>
        <taxon>Poales</taxon>
        <taxon>Poaceae</taxon>
        <taxon>PACMAD clade</taxon>
        <taxon>Arundinoideae</taxon>
        <taxon>Arundineae</taxon>
        <taxon>Arundo</taxon>
    </lineage>
</organism>
<protein>
    <submittedName>
        <fullName evidence="1">Uncharacterized protein</fullName>
    </submittedName>
</protein>
<reference evidence="1" key="1">
    <citation type="submission" date="2014-09" db="EMBL/GenBank/DDBJ databases">
        <authorList>
            <person name="Magalhaes I.L.F."/>
            <person name="Oliveira U."/>
            <person name="Santos F.R."/>
            <person name="Vidigal T.H.D.A."/>
            <person name="Brescovit A.D."/>
            <person name="Santos A.J."/>
        </authorList>
    </citation>
    <scope>NUCLEOTIDE SEQUENCE</scope>
    <source>
        <tissue evidence="1">Shoot tissue taken approximately 20 cm above the soil surface</tissue>
    </source>
</reference>
<reference evidence="1" key="2">
    <citation type="journal article" date="2015" name="Data Brief">
        <title>Shoot transcriptome of the giant reed, Arundo donax.</title>
        <authorList>
            <person name="Barrero R.A."/>
            <person name="Guerrero F.D."/>
            <person name="Moolhuijzen P."/>
            <person name="Goolsby J.A."/>
            <person name="Tidwell J."/>
            <person name="Bellgard S.E."/>
            <person name="Bellgard M.I."/>
        </authorList>
    </citation>
    <scope>NUCLEOTIDE SEQUENCE</scope>
    <source>
        <tissue evidence="1">Shoot tissue taken approximately 20 cm above the soil surface</tissue>
    </source>
</reference>
<sequence length="93" mass="11088">MPQANKLKRMPTTFTGTHFLSAVRMFSGYIQGRQSTIMVQEYRDMYSIYTGWLEAGEQFTWSRPRVYEKASVRFSRLRRPAIHRSMKHQYTTT</sequence>
<proteinExistence type="predicted"/>
<evidence type="ECO:0000313" key="1">
    <source>
        <dbReference type="EMBL" id="JAD84251.1"/>
    </source>
</evidence>